<proteinExistence type="predicted"/>
<dbReference type="EMBL" id="GBXI01004968">
    <property type="protein sequence ID" value="JAD09324.1"/>
    <property type="molecule type" value="Transcribed_RNA"/>
</dbReference>
<keyword evidence="1 2" id="KW-0193">Cuticle</keyword>
<evidence type="ECO:0000256" key="2">
    <source>
        <dbReference type="PROSITE-ProRule" id="PRU00497"/>
    </source>
</evidence>
<evidence type="ECO:0000313" key="4">
    <source>
        <dbReference type="EMBL" id="JAD09324.1"/>
    </source>
</evidence>
<name>A0A0A1XD70_ZEUCU</name>
<gene>
    <name evidence="4" type="primary">CUD6</name>
    <name evidence="4" type="ORF">g.13646</name>
</gene>
<reference evidence="4" key="1">
    <citation type="submission" date="2014-11" db="EMBL/GenBank/DDBJ databases">
        <authorList>
            <person name="Geib S."/>
        </authorList>
    </citation>
    <scope>NUCLEOTIDE SEQUENCE</scope>
</reference>
<dbReference type="PROSITE" id="PS51155">
    <property type="entry name" value="CHIT_BIND_RR_2"/>
    <property type="match status" value="1"/>
</dbReference>
<feature type="chain" id="PRO_5001994790" evidence="3">
    <location>
        <begin position="21"/>
        <end position="117"/>
    </location>
</feature>
<dbReference type="InterPro" id="IPR031311">
    <property type="entry name" value="CHIT_BIND_RR_consensus"/>
</dbReference>
<organism evidence="4">
    <name type="scientific">Zeugodacus cucurbitae</name>
    <name type="common">Melon fruit fly</name>
    <name type="synonym">Bactrocera cucurbitae</name>
    <dbReference type="NCBI Taxonomy" id="28588"/>
    <lineage>
        <taxon>Eukaryota</taxon>
        <taxon>Metazoa</taxon>
        <taxon>Ecdysozoa</taxon>
        <taxon>Arthropoda</taxon>
        <taxon>Hexapoda</taxon>
        <taxon>Insecta</taxon>
        <taxon>Pterygota</taxon>
        <taxon>Neoptera</taxon>
        <taxon>Endopterygota</taxon>
        <taxon>Diptera</taxon>
        <taxon>Brachycera</taxon>
        <taxon>Muscomorpha</taxon>
        <taxon>Tephritoidea</taxon>
        <taxon>Tephritidae</taxon>
        <taxon>Zeugodacus</taxon>
        <taxon>Zeugodacus</taxon>
    </lineage>
</organism>
<sequence length="117" mass="13179">MKVQIICGVALILFAQTVHAMTIESRENGEQLLHFGFKTENGQSRTEDIKFNNTKSVISDNPEESGDKPVTTVKPVEYRGGYSFISADGYEYTVLYKANKNGFQPYVTARKIHNDKI</sequence>
<protein>
    <submittedName>
        <fullName evidence="4">Endocuticle structural protein SgAbd-6</fullName>
    </submittedName>
</protein>
<evidence type="ECO:0000256" key="1">
    <source>
        <dbReference type="ARBA" id="ARBA00022460"/>
    </source>
</evidence>
<evidence type="ECO:0000256" key="3">
    <source>
        <dbReference type="SAM" id="SignalP"/>
    </source>
</evidence>
<dbReference type="PROSITE" id="PS00233">
    <property type="entry name" value="CHIT_BIND_RR_1"/>
    <property type="match status" value="1"/>
</dbReference>
<dbReference type="AlphaFoldDB" id="A0A0A1XD70"/>
<accession>A0A0A1XD70</accession>
<dbReference type="InterPro" id="IPR000618">
    <property type="entry name" value="Insect_cuticle"/>
</dbReference>
<keyword evidence="3" id="KW-0732">Signal</keyword>
<dbReference type="GO" id="GO:0042302">
    <property type="term" value="F:structural constituent of cuticle"/>
    <property type="evidence" value="ECO:0007669"/>
    <property type="project" value="UniProtKB-UniRule"/>
</dbReference>
<feature type="signal peptide" evidence="3">
    <location>
        <begin position="1"/>
        <end position="20"/>
    </location>
</feature>
<dbReference type="Pfam" id="PF00379">
    <property type="entry name" value="Chitin_bind_4"/>
    <property type="match status" value="1"/>
</dbReference>
<reference evidence="4" key="2">
    <citation type="journal article" date="2015" name="Gigascience">
        <title>Reconstructing a comprehensive transcriptome assembly of a white-pupal translocated strain of the pest fruit fly Bactrocera cucurbitae.</title>
        <authorList>
            <person name="Sim S.B."/>
            <person name="Calla B."/>
            <person name="Hall B."/>
            <person name="DeRego T."/>
            <person name="Geib S.M."/>
        </authorList>
    </citation>
    <scope>NUCLEOTIDE SEQUENCE</scope>
</reference>